<feature type="active site" description="Charge relay system" evidence="12">
    <location>
        <position position="300"/>
    </location>
</feature>
<proteinExistence type="predicted"/>
<dbReference type="GO" id="GO:0008240">
    <property type="term" value="F:tripeptidyl-peptidase activity"/>
    <property type="evidence" value="ECO:0007669"/>
    <property type="project" value="UniProtKB-EC"/>
</dbReference>
<keyword evidence="6 12" id="KW-0645">Protease</keyword>
<evidence type="ECO:0000256" key="7">
    <source>
        <dbReference type="ARBA" id="ARBA00022723"/>
    </source>
</evidence>
<keyword evidence="7" id="KW-0479">Metal-binding</keyword>
<evidence type="ECO:0000256" key="10">
    <source>
        <dbReference type="ARBA" id="ARBA00022837"/>
    </source>
</evidence>
<evidence type="ECO:0000256" key="8">
    <source>
        <dbReference type="ARBA" id="ARBA00022801"/>
    </source>
</evidence>
<dbReference type="Gene3D" id="3.40.50.200">
    <property type="entry name" value="Peptidase S8/S53 domain"/>
    <property type="match status" value="1"/>
</dbReference>
<dbReference type="VEuPathDB" id="FungiDB:jhhlp_007830"/>
<comment type="subcellular location">
    <subcellularLocation>
        <location evidence="4">Secreted</location>
        <location evidence="4">Extracellular space</location>
    </subcellularLocation>
</comment>
<evidence type="ECO:0000313" key="15">
    <source>
        <dbReference type="EMBL" id="PKS05997.1"/>
    </source>
</evidence>
<dbReference type="InterPro" id="IPR000209">
    <property type="entry name" value="Peptidase_S8/S53_dom"/>
</dbReference>
<accession>A0A2N3N0N8</accession>
<dbReference type="EC" id="3.4.14.10" evidence="5"/>
<feature type="region of interest" description="Disordered" evidence="13">
    <location>
        <begin position="164"/>
        <end position="214"/>
    </location>
</feature>
<dbReference type="STRING" id="41688.A0A2N3N0N8"/>
<keyword evidence="9 12" id="KW-0720">Serine protease</keyword>
<evidence type="ECO:0000256" key="12">
    <source>
        <dbReference type="PROSITE-ProRule" id="PRU01032"/>
    </source>
</evidence>
<comment type="caution">
    <text evidence="12">Lacks conserved residue(s) required for the propagation of feature annotation.</text>
</comment>
<feature type="compositionally biased region" description="Basic and acidic residues" evidence="13">
    <location>
        <begin position="164"/>
        <end position="194"/>
    </location>
</feature>
<dbReference type="CDD" id="cd04056">
    <property type="entry name" value="Peptidases_S53"/>
    <property type="match status" value="1"/>
</dbReference>
<dbReference type="SUPFAM" id="SSF52743">
    <property type="entry name" value="Subtilisin-like"/>
    <property type="match status" value="1"/>
</dbReference>
<evidence type="ECO:0000256" key="9">
    <source>
        <dbReference type="ARBA" id="ARBA00022825"/>
    </source>
</evidence>
<keyword evidence="10" id="KW-0106">Calcium</keyword>
<evidence type="ECO:0000256" key="4">
    <source>
        <dbReference type="ARBA" id="ARBA00004239"/>
    </source>
</evidence>
<sequence length="590" mass="64658">MAALLTELFTVEHVAELPAGWTRLSEDPAPTEVLPLSISVRNDEGIEKLKQRLAEISNPKHKDFGKHLSRDEVRALRQPSRERTDAVLAWLEESGIVDAEIHDDWVRVNSTVQGAKDLLGAEIAYYTFPGRPPMLRTRRYGVPAGRVAESVAFIHPLSNFFVKPHESDEEHAERRRREAQEARMDAELQKRQVPDEPINPPEGTTPVEKPPCADETTPDCLRELYNIRYALVEEEAESSDTLYLVAGFLEQNLFHPDTHDFMDKYAPHIPDSVRNISVELINGGTDPQIMSKAGMEAALDVQYALSLSHPVNVMYSITGGRGVKLDANGDPMPENRADNEPYLEFLEYMLEKEDEELPHVISISYADDEQGVPRPYALKVCDLLAALTSRGVSIIGATGDGGSRGVRYGDCRSNDGLKRPITMASFPASCPYVTAIGAVNQVSPPQVATFSTGGFSNYFERPDWQATDVEAYITTLDGRLSGHYNDTGRAIPDISAIGVAFNIYYGGGPGAAMGTSASAPVIASMFALINDARRRKGLGRTGWLNPRLYSEEVRAVVNDVGRISAAVFDGGAGRVPEVGLWDGNWGAGGF</sequence>
<dbReference type="InterPro" id="IPR050819">
    <property type="entry name" value="Tripeptidyl-peptidase_I"/>
</dbReference>
<dbReference type="Pfam" id="PF00082">
    <property type="entry name" value="Peptidase_S8"/>
    <property type="match status" value="1"/>
</dbReference>
<dbReference type="SMART" id="SM00944">
    <property type="entry name" value="Pro-kuma_activ"/>
    <property type="match status" value="1"/>
</dbReference>
<evidence type="ECO:0000313" key="16">
    <source>
        <dbReference type="Proteomes" id="UP000233524"/>
    </source>
</evidence>
<gene>
    <name evidence="15" type="ORF">jhhlp_007830</name>
</gene>
<dbReference type="PANTHER" id="PTHR14218:SF15">
    <property type="entry name" value="TRIPEPTIDYL-PEPTIDASE 1"/>
    <property type="match status" value="1"/>
</dbReference>
<evidence type="ECO:0000256" key="13">
    <source>
        <dbReference type="SAM" id="MobiDB-lite"/>
    </source>
</evidence>
<feature type="active site" description="Charge relay system" evidence="12">
    <location>
        <position position="516"/>
    </location>
</feature>
<comment type="catalytic activity">
    <reaction evidence="1">
        <text>Release of an N-terminal tripeptide from a polypeptide.</text>
        <dbReference type="EC" id="3.4.14.10"/>
    </reaction>
</comment>
<dbReference type="PROSITE" id="PS51695">
    <property type="entry name" value="SEDOLISIN"/>
    <property type="match status" value="1"/>
</dbReference>
<dbReference type="EMBL" id="NLAX01001139">
    <property type="protein sequence ID" value="PKS05997.1"/>
    <property type="molecule type" value="Genomic_DNA"/>
</dbReference>
<dbReference type="GO" id="GO:0006508">
    <property type="term" value="P:proteolysis"/>
    <property type="evidence" value="ECO:0007669"/>
    <property type="project" value="UniProtKB-KW"/>
</dbReference>
<protein>
    <recommendedName>
        <fullName evidence="5">tripeptidyl-peptidase II</fullName>
        <ecNumber evidence="5">3.4.14.10</ecNumber>
    </recommendedName>
</protein>
<comment type="cofactor">
    <cofactor evidence="2">
        <name>Ca(2+)</name>
        <dbReference type="ChEBI" id="CHEBI:29108"/>
    </cofactor>
</comment>
<dbReference type="AlphaFoldDB" id="A0A2N3N0N8"/>
<organism evidence="15 16">
    <name type="scientific">Lomentospora prolificans</name>
    <dbReference type="NCBI Taxonomy" id="41688"/>
    <lineage>
        <taxon>Eukaryota</taxon>
        <taxon>Fungi</taxon>
        <taxon>Dikarya</taxon>
        <taxon>Ascomycota</taxon>
        <taxon>Pezizomycotina</taxon>
        <taxon>Sordariomycetes</taxon>
        <taxon>Hypocreomycetidae</taxon>
        <taxon>Microascales</taxon>
        <taxon>Microascaceae</taxon>
        <taxon>Lomentospora</taxon>
    </lineage>
</organism>
<comment type="function">
    <text evidence="3">Secreted tripeptidyl-peptidase which degrades proteins at acidic pHs and is involved in virulence.</text>
</comment>
<dbReference type="SUPFAM" id="SSF54897">
    <property type="entry name" value="Protease propeptides/inhibitors"/>
    <property type="match status" value="1"/>
</dbReference>
<dbReference type="Proteomes" id="UP000233524">
    <property type="component" value="Unassembled WGS sequence"/>
</dbReference>
<dbReference type="InterPro" id="IPR036852">
    <property type="entry name" value="Peptidase_S8/S53_dom_sf"/>
</dbReference>
<dbReference type="InParanoid" id="A0A2N3N0N8"/>
<evidence type="ECO:0000256" key="1">
    <source>
        <dbReference type="ARBA" id="ARBA00001910"/>
    </source>
</evidence>
<dbReference type="InterPro" id="IPR030400">
    <property type="entry name" value="Sedolisin_dom"/>
</dbReference>
<dbReference type="InterPro" id="IPR015366">
    <property type="entry name" value="S53_propep"/>
</dbReference>
<dbReference type="CDD" id="cd11377">
    <property type="entry name" value="Pro-peptidase_S53"/>
    <property type="match status" value="1"/>
</dbReference>
<evidence type="ECO:0000256" key="11">
    <source>
        <dbReference type="ARBA" id="ARBA00023145"/>
    </source>
</evidence>
<evidence type="ECO:0000259" key="14">
    <source>
        <dbReference type="PROSITE" id="PS51695"/>
    </source>
</evidence>
<keyword evidence="16" id="KW-1185">Reference proteome</keyword>
<dbReference type="GO" id="GO:0046872">
    <property type="term" value="F:metal ion binding"/>
    <property type="evidence" value="ECO:0007669"/>
    <property type="project" value="UniProtKB-KW"/>
</dbReference>
<dbReference type="PANTHER" id="PTHR14218">
    <property type="entry name" value="PROTEASE S8 TRIPEPTIDYL PEPTIDASE I CLN2"/>
    <property type="match status" value="1"/>
</dbReference>
<feature type="domain" description="Peptidase S53" evidence="14">
    <location>
        <begin position="215"/>
        <end position="590"/>
    </location>
</feature>
<evidence type="ECO:0000256" key="6">
    <source>
        <dbReference type="ARBA" id="ARBA00022670"/>
    </source>
</evidence>
<reference evidence="15 16" key="1">
    <citation type="journal article" date="2017" name="G3 (Bethesda)">
        <title>First Draft Genome Sequence of the Pathogenic Fungus Lomentospora prolificans (Formerly Scedosporium prolificans).</title>
        <authorList>
            <person name="Luo R."/>
            <person name="Zimin A."/>
            <person name="Workman R."/>
            <person name="Fan Y."/>
            <person name="Pertea G."/>
            <person name="Grossman N."/>
            <person name="Wear M.P."/>
            <person name="Jia B."/>
            <person name="Miller H."/>
            <person name="Casadevall A."/>
            <person name="Timp W."/>
            <person name="Zhang S.X."/>
            <person name="Salzberg S.L."/>
        </authorList>
    </citation>
    <scope>NUCLEOTIDE SEQUENCE [LARGE SCALE GENOMIC DNA]</scope>
    <source>
        <strain evidence="15 16">JHH-5317</strain>
    </source>
</reference>
<dbReference type="GO" id="GO:0005576">
    <property type="term" value="C:extracellular region"/>
    <property type="evidence" value="ECO:0007669"/>
    <property type="project" value="UniProtKB-SubCell"/>
</dbReference>
<comment type="caution">
    <text evidence="15">The sequence shown here is derived from an EMBL/GenBank/DDBJ whole genome shotgun (WGS) entry which is preliminary data.</text>
</comment>
<evidence type="ECO:0000256" key="5">
    <source>
        <dbReference type="ARBA" id="ARBA00012462"/>
    </source>
</evidence>
<dbReference type="OrthoDB" id="2919105at2759"/>
<keyword evidence="11" id="KW-0865">Zymogen</keyword>
<evidence type="ECO:0000256" key="2">
    <source>
        <dbReference type="ARBA" id="ARBA00001913"/>
    </source>
</evidence>
<evidence type="ECO:0000256" key="3">
    <source>
        <dbReference type="ARBA" id="ARBA00002451"/>
    </source>
</evidence>
<name>A0A2N3N0N8_9PEZI</name>
<dbReference type="Pfam" id="PF09286">
    <property type="entry name" value="Pro-kuma_activ"/>
    <property type="match status" value="1"/>
</dbReference>
<feature type="active site" description="Charge relay system" evidence="12">
    <location>
        <position position="296"/>
    </location>
</feature>
<keyword evidence="8 12" id="KW-0378">Hydrolase</keyword>
<dbReference type="GO" id="GO:0004252">
    <property type="term" value="F:serine-type endopeptidase activity"/>
    <property type="evidence" value="ECO:0007669"/>
    <property type="project" value="UniProtKB-UniRule"/>
</dbReference>